<dbReference type="RefSeq" id="WP_067871090.1">
    <property type="nucleotide sequence ID" value="NZ_JAAXOP010000009.1"/>
</dbReference>
<dbReference type="PANTHER" id="PTHR30055:SF175">
    <property type="entry name" value="HTH-TYPE TRANSCRIPTIONAL REPRESSOR KSTR2"/>
    <property type="match status" value="1"/>
</dbReference>
<evidence type="ECO:0000313" key="9">
    <source>
        <dbReference type="Proteomes" id="UP000565711"/>
    </source>
</evidence>
<evidence type="ECO:0000256" key="5">
    <source>
        <dbReference type="PROSITE-ProRule" id="PRU00335"/>
    </source>
</evidence>
<evidence type="ECO:0000313" key="8">
    <source>
        <dbReference type="EMBL" id="NKY51964.1"/>
    </source>
</evidence>
<dbReference type="InterPro" id="IPR001647">
    <property type="entry name" value="HTH_TetR"/>
</dbReference>
<dbReference type="AlphaFoldDB" id="A0A846Y232"/>
<dbReference type="PROSITE" id="PS50977">
    <property type="entry name" value="HTH_TETR_2"/>
    <property type="match status" value="1"/>
</dbReference>
<proteinExistence type="predicted"/>
<organism evidence="8 9">
    <name type="scientific">Nocardia vermiculata</name>
    <dbReference type="NCBI Taxonomy" id="257274"/>
    <lineage>
        <taxon>Bacteria</taxon>
        <taxon>Bacillati</taxon>
        <taxon>Actinomycetota</taxon>
        <taxon>Actinomycetes</taxon>
        <taxon>Mycobacteriales</taxon>
        <taxon>Nocardiaceae</taxon>
        <taxon>Nocardia</taxon>
    </lineage>
</organism>
<dbReference type="InterPro" id="IPR041490">
    <property type="entry name" value="KstR2_TetR_C"/>
</dbReference>
<dbReference type="SUPFAM" id="SSF46689">
    <property type="entry name" value="Homeodomain-like"/>
    <property type="match status" value="1"/>
</dbReference>
<dbReference type="PANTHER" id="PTHR30055">
    <property type="entry name" value="HTH-TYPE TRANSCRIPTIONAL REGULATOR RUTR"/>
    <property type="match status" value="1"/>
</dbReference>
<sequence length="214" mass="23861">MDPQERKQLILDRSAEIFAHKGVSATTIREIADAVGVYSGALYHYFPSKEAIVTELIREYIEDLSTRCTEVLARDLPPVERLVALATIALETGEQYHGATSIWRREGEYMRERLVAADMAASADIMEMAWRDAIREGVVTGDLRADIDPRIFQELVYDAVWHASRWFRPDAEHALSELARTMISVFVDGMRPRDTDSGPASVQAGPAVASLSGH</sequence>
<dbReference type="InterPro" id="IPR050109">
    <property type="entry name" value="HTH-type_TetR-like_transc_reg"/>
</dbReference>
<gene>
    <name evidence="8" type="ORF">HGA08_17230</name>
</gene>
<comment type="caution">
    <text evidence="8">The sequence shown here is derived from an EMBL/GenBank/DDBJ whole genome shotgun (WGS) entry which is preliminary data.</text>
</comment>
<keyword evidence="1" id="KW-0678">Repressor</keyword>
<dbReference type="Pfam" id="PF17932">
    <property type="entry name" value="TetR_C_24"/>
    <property type="match status" value="1"/>
</dbReference>
<keyword evidence="3 5" id="KW-0238">DNA-binding</keyword>
<keyword evidence="4" id="KW-0804">Transcription</keyword>
<evidence type="ECO:0000259" key="7">
    <source>
        <dbReference type="PROSITE" id="PS50977"/>
    </source>
</evidence>
<evidence type="ECO:0000256" key="2">
    <source>
        <dbReference type="ARBA" id="ARBA00023015"/>
    </source>
</evidence>
<feature type="region of interest" description="Disordered" evidence="6">
    <location>
        <begin position="194"/>
        <end position="214"/>
    </location>
</feature>
<dbReference type="Gene3D" id="1.10.357.10">
    <property type="entry name" value="Tetracycline Repressor, domain 2"/>
    <property type="match status" value="1"/>
</dbReference>
<reference evidence="8 9" key="1">
    <citation type="submission" date="2020-04" db="EMBL/GenBank/DDBJ databases">
        <title>MicrobeNet Type strains.</title>
        <authorList>
            <person name="Nicholson A.C."/>
        </authorList>
    </citation>
    <scope>NUCLEOTIDE SEQUENCE [LARGE SCALE GENOMIC DNA]</scope>
    <source>
        <strain evidence="8 9">JCM 12354</strain>
    </source>
</reference>
<feature type="DNA-binding region" description="H-T-H motif" evidence="5">
    <location>
        <begin position="27"/>
        <end position="46"/>
    </location>
</feature>
<feature type="domain" description="HTH tetR-type" evidence="7">
    <location>
        <begin position="4"/>
        <end position="64"/>
    </location>
</feature>
<accession>A0A846Y232</accession>
<dbReference type="SUPFAM" id="SSF48498">
    <property type="entry name" value="Tetracyclin repressor-like, C-terminal domain"/>
    <property type="match status" value="1"/>
</dbReference>
<evidence type="ECO:0000256" key="3">
    <source>
        <dbReference type="ARBA" id="ARBA00023125"/>
    </source>
</evidence>
<dbReference type="GO" id="GO:0003700">
    <property type="term" value="F:DNA-binding transcription factor activity"/>
    <property type="evidence" value="ECO:0007669"/>
    <property type="project" value="TreeGrafter"/>
</dbReference>
<dbReference type="Proteomes" id="UP000565711">
    <property type="component" value="Unassembled WGS sequence"/>
</dbReference>
<dbReference type="Pfam" id="PF00440">
    <property type="entry name" value="TetR_N"/>
    <property type="match status" value="1"/>
</dbReference>
<evidence type="ECO:0000256" key="6">
    <source>
        <dbReference type="SAM" id="MobiDB-lite"/>
    </source>
</evidence>
<dbReference type="PRINTS" id="PR00455">
    <property type="entry name" value="HTHTETR"/>
</dbReference>
<name>A0A846Y232_9NOCA</name>
<dbReference type="GO" id="GO:0000976">
    <property type="term" value="F:transcription cis-regulatory region binding"/>
    <property type="evidence" value="ECO:0007669"/>
    <property type="project" value="TreeGrafter"/>
</dbReference>
<evidence type="ECO:0000256" key="1">
    <source>
        <dbReference type="ARBA" id="ARBA00022491"/>
    </source>
</evidence>
<protein>
    <submittedName>
        <fullName evidence="8">TetR/AcrR family transcriptional regulator</fullName>
    </submittedName>
</protein>
<keyword evidence="9" id="KW-1185">Reference proteome</keyword>
<evidence type="ECO:0000256" key="4">
    <source>
        <dbReference type="ARBA" id="ARBA00023163"/>
    </source>
</evidence>
<dbReference type="InterPro" id="IPR009057">
    <property type="entry name" value="Homeodomain-like_sf"/>
</dbReference>
<dbReference type="EMBL" id="JAAXOP010000009">
    <property type="protein sequence ID" value="NKY51964.1"/>
    <property type="molecule type" value="Genomic_DNA"/>
</dbReference>
<dbReference type="InterPro" id="IPR036271">
    <property type="entry name" value="Tet_transcr_reg_TetR-rel_C_sf"/>
</dbReference>
<keyword evidence="2" id="KW-0805">Transcription regulation</keyword>
<dbReference type="Gene3D" id="1.10.10.60">
    <property type="entry name" value="Homeodomain-like"/>
    <property type="match status" value="1"/>
</dbReference>